<dbReference type="EMBL" id="CP035704">
    <property type="protein sequence ID" value="QBB71211.1"/>
    <property type="molecule type" value="Genomic_DNA"/>
</dbReference>
<dbReference type="KEGG" id="xbc:ELE36_13080"/>
<evidence type="ECO:0000313" key="1">
    <source>
        <dbReference type="EMBL" id="QBB71211.1"/>
    </source>
</evidence>
<gene>
    <name evidence="1" type="ORF">ELE36_13080</name>
</gene>
<sequence>MADKLISPQTAKTRAQSLQQRRALKMAASAHAYVRGNTVQFYEWLNEHAGKAIPSGPDIWICGDCHIGNLGPVSDASGNVDVQIRDLDQTVIGNPAHDIIRLGLSLAMAARSSDLPGVTTARMLEAAMSGYRLALRQKPGASVVPKVIASTYKNALQRKWRHLARERLDGTAPSIPLGKNFWPLMKPEKTALDELFQQESLCALLTSLEQRDSDSDVQLLDAAYWVKGCSSLGGLRFVALAAIGEDTKNIAPRNLSLVDIKQASAAAAPRSATASMPRDNAERVVTGARHLSPHLGNRMPAARVLGKPVFVRELLPQDIKFDMHRLNIDEAIGAAQYLAQVLGRAHWRQMDAATRTSWASDLKRAHTRTMDAPSWLWSSVVDLIAKHEVAYLAHCRKYARGLRR</sequence>
<dbReference type="Proteomes" id="UP000291562">
    <property type="component" value="Chromosome"/>
</dbReference>
<dbReference type="Pfam" id="PF10009">
    <property type="entry name" value="DUF2252"/>
    <property type="match status" value="1"/>
</dbReference>
<keyword evidence="2" id="KW-1185">Reference proteome</keyword>
<name>A0A411HL41_9GAMM</name>
<dbReference type="PANTHER" id="PTHR39441">
    <property type="entry name" value="DUF2252 DOMAIN-CONTAINING PROTEIN"/>
    <property type="match status" value="1"/>
</dbReference>
<dbReference type="InterPro" id="IPR018721">
    <property type="entry name" value="DUF2252"/>
</dbReference>
<organism evidence="1 2">
    <name type="scientific">Pseudolysobacter antarcticus</name>
    <dbReference type="NCBI Taxonomy" id="2511995"/>
    <lineage>
        <taxon>Bacteria</taxon>
        <taxon>Pseudomonadati</taxon>
        <taxon>Pseudomonadota</taxon>
        <taxon>Gammaproteobacteria</taxon>
        <taxon>Lysobacterales</taxon>
        <taxon>Rhodanobacteraceae</taxon>
        <taxon>Pseudolysobacter</taxon>
    </lineage>
</organism>
<reference evidence="1 2" key="1">
    <citation type="submission" date="2019-01" db="EMBL/GenBank/DDBJ databases">
        <title>Pseudolysobacter antarctica gen. nov., sp. nov., isolated from Fildes Peninsula, Antarctica.</title>
        <authorList>
            <person name="Wei Z."/>
            <person name="Peng F."/>
        </authorList>
    </citation>
    <scope>NUCLEOTIDE SEQUENCE [LARGE SCALE GENOMIC DNA]</scope>
    <source>
        <strain evidence="1 2">AQ6-296</strain>
    </source>
</reference>
<dbReference type="OrthoDB" id="1491115at2"/>
<protein>
    <submittedName>
        <fullName evidence="1">DUF2252 domain-containing protein</fullName>
    </submittedName>
</protein>
<evidence type="ECO:0000313" key="2">
    <source>
        <dbReference type="Proteomes" id="UP000291562"/>
    </source>
</evidence>
<accession>A0A411HL41</accession>
<proteinExistence type="predicted"/>
<dbReference type="PANTHER" id="PTHR39441:SF1">
    <property type="entry name" value="DUF2252 DOMAIN-CONTAINING PROTEIN"/>
    <property type="match status" value="1"/>
</dbReference>
<dbReference type="AlphaFoldDB" id="A0A411HL41"/>
<dbReference type="RefSeq" id="WP_129833993.1">
    <property type="nucleotide sequence ID" value="NZ_CP035704.1"/>
</dbReference>